<dbReference type="EMBL" id="JAGPXF010000001">
    <property type="protein sequence ID" value="KAH7262792.1"/>
    <property type="molecule type" value="Genomic_DNA"/>
</dbReference>
<sequence>MSSPEPFTLFFRFPAEIQLMILNHCSRLDLVCLSLTGPDFRALTLPIIRGKPRLTWVDQLGFTPGSSSPCVGQTGHGMCLSGKDKQVLYSPMSHRRKCHEVHYTAICWGCRQYSKEHPTCQVPRCKKHCTCISCPLFVRLRGWMGDRKYCASCNLFTTRTKKNNGRCTHGRVKQRKAPNNHWCRTKGRSYGYRWWTKWGTHGVDQRYQPETNSGRNARVV</sequence>
<dbReference type="AlphaFoldDB" id="A0A8K0S8L2"/>
<comment type="caution">
    <text evidence="1">The sequence shown here is derived from an EMBL/GenBank/DDBJ whole genome shotgun (WGS) entry which is preliminary data.</text>
</comment>
<accession>A0A8K0S8L2</accession>
<organism evidence="1 2">
    <name type="scientific">Fusarium tricinctum</name>
    <dbReference type="NCBI Taxonomy" id="61284"/>
    <lineage>
        <taxon>Eukaryota</taxon>
        <taxon>Fungi</taxon>
        <taxon>Dikarya</taxon>
        <taxon>Ascomycota</taxon>
        <taxon>Pezizomycotina</taxon>
        <taxon>Sordariomycetes</taxon>
        <taxon>Hypocreomycetidae</taxon>
        <taxon>Hypocreales</taxon>
        <taxon>Nectriaceae</taxon>
        <taxon>Fusarium</taxon>
        <taxon>Fusarium tricinctum species complex</taxon>
    </lineage>
</organism>
<dbReference type="OrthoDB" id="3435011at2759"/>
<proteinExistence type="predicted"/>
<reference evidence="1" key="1">
    <citation type="journal article" date="2021" name="Nat. Commun.">
        <title>Genetic determinants of endophytism in the Arabidopsis root mycobiome.</title>
        <authorList>
            <person name="Mesny F."/>
            <person name="Miyauchi S."/>
            <person name="Thiergart T."/>
            <person name="Pickel B."/>
            <person name="Atanasova L."/>
            <person name="Karlsson M."/>
            <person name="Huettel B."/>
            <person name="Barry K.W."/>
            <person name="Haridas S."/>
            <person name="Chen C."/>
            <person name="Bauer D."/>
            <person name="Andreopoulos W."/>
            <person name="Pangilinan J."/>
            <person name="LaButti K."/>
            <person name="Riley R."/>
            <person name="Lipzen A."/>
            <person name="Clum A."/>
            <person name="Drula E."/>
            <person name="Henrissat B."/>
            <person name="Kohler A."/>
            <person name="Grigoriev I.V."/>
            <person name="Martin F.M."/>
            <person name="Hacquard S."/>
        </authorList>
    </citation>
    <scope>NUCLEOTIDE SEQUENCE</scope>
    <source>
        <strain evidence="1">MPI-SDFR-AT-0068</strain>
    </source>
</reference>
<dbReference type="Proteomes" id="UP000813427">
    <property type="component" value="Unassembled WGS sequence"/>
</dbReference>
<protein>
    <submittedName>
        <fullName evidence="1">F-box domain-containing protein</fullName>
    </submittedName>
</protein>
<evidence type="ECO:0000313" key="2">
    <source>
        <dbReference type="Proteomes" id="UP000813427"/>
    </source>
</evidence>
<keyword evidence="2" id="KW-1185">Reference proteome</keyword>
<name>A0A8K0S8L2_9HYPO</name>
<gene>
    <name evidence="1" type="ORF">BKA59DRAFT_39459</name>
</gene>
<evidence type="ECO:0000313" key="1">
    <source>
        <dbReference type="EMBL" id="KAH7262792.1"/>
    </source>
</evidence>